<sequence length="177" mass="20919">MGNSMREAIQQNVIYRQYVFLILLTLLHGYYNFIRLDGWLRGTIGFLKETVTVIVVGQFYLGNYYASCDKKRHIAERNVRQATHAANTTGIVFIALGLVWGCYILTTNNHDNEDAFNIMNNRLYLIVLMTMAFFIQLCFLKPGINELEFFVYILRYPWRFIWPAQWNEIFRGNENKH</sequence>
<keyword evidence="1" id="KW-0472">Membrane</keyword>
<keyword evidence="3" id="KW-1185">Reference proteome</keyword>
<feature type="transmembrane region" description="Helical" evidence="1">
    <location>
        <begin position="12"/>
        <end position="31"/>
    </location>
</feature>
<evidence type="ECO:0000256" key="1">
    <source>
        <dbReference type="SAM" id="Phobius"/>
    </source>
</evidence>
<gene>
    <name evidence="2" type="ORF">M441DRAFT_63099</name>
</gene>
<feature type="transmembrane region" description="Helical" evidence="1">
    <location>
        <begin position="122"/>
        <end position="140"/>
    </location>
</feature>
<dbReference type="OrthoDB" id="4959128at2759"/>
<accession>A0A2T3YR18</accession>
<proteinExistence type="predicted"/>
<protein>
    <submittedName>
        <fullName evidence="2">Uncharacterized protein</fullName>
    </submittedName>
</protein>
<feature type="transmembrane region" description="Helical" evidence="1">
    <location>
        <begin position="43"/>
        <end position="65"/>
    </location>
</feature>
<feature type="transmembrane region" description="Helical" evidence="1">
    <location>
        <begin position="85"/>
        <end position="106"/>
    </location>
</feature>
<keyword evidence="1" id="KW-0812">Transmembrane</keyword>
<keyword evidence="1" id="KW-1133">Transmembrane helix</keyword>
<evidence type="ECO:0000313" key="3">
    <source>
        <dbReference type="Proteomes" id="UP000240493"/>
    </source>
</evidence>
<name>A0A2T3YR18_TRIA4</name>
<evidence type="ECO:0000313" key="2">
    <source>
        <dbReference type="EMBL" id="PTB34964.1"/>
    </source>
</evidence>
<organism evidence="2 3">
    <name type="scientific">Trichoderma asperellum (strain ATCC 204424 / CBS 433.97 / NBRC 101777)</name>
    <dbReference type="NCBI Taxonomy" id="1042311"/>
    <lineage>
        <taxon>Eukaryota</taxon>
        <taxon>Fungi</taxon>
        <taxon>Dikarya</taxon>
        <taxon>Ascomycota</taxon>
        <taxon>Pezizomycotina</taxon>
        <taxon>Sordariomycetes</taxon>
        <taxon>Hypocreomycetidae</taxon>
        <taxon>Hypocreales</taxon>
        <taxon>Hypocreaceae</taxon>
        <taxon>Trichoderma</taxon>
    </lineage>
</organism>
<reference evidence="2 3" key="1">
    <citation type="submission" date="2016-07" db="EMBL/GenBank/DDBJ databases">
        <title>Multiple horizontal gene transfer events from other fungi enriched the ability of initially mycotrophic Trichoderma (Ascomycota) to feed on dead plant biomass.</title>
        <authorList>
            <consortium name="DOE Joint Genome Institute"/>
            <person name="Aerts A."/>
            <person name="Atanasova L."/>
            <person name="Chenthamara K."/>
            <person name="Zhang J."/>
            <person name="Grujic M."/>
            <person name="Henrissat B."/>
            <person name="Kuo A."/>
            <person name="Salamov A."/>
            <person name="Lipzen A."/>
            <person name="Labutti K."/>
            <person name="Barry K."/>
            <person name="Miao Y."/>
            <person name="Rahimi M.J."/>
            <person name="Shen Q."/>
            <person name="Grigoriev I.V."/>
            <person name="Kubicek C.P."/>
            <person name="Druzhinina I.S."/>
        </authorList>
    </citation>
    <scope>NUCLEOTIDE SEQUENCE [LARGE SCALE GENOMIC DNA]</scope>
    <source>
        <strain evidence="2 3">CBS 433.97</strain>
    </source>
</reference>
<dbReference type="EMBL" id="KZ679286">
    <property type="protein sequence ID" value="PTB34964.1"/>
    <property type="molecule type" value="Genomic_DNA"/>
</dbReference>
<dbReference type="Proteomes" id="UP000240493">
    <property type="component" value="Unassembled WGS sequence"/>
</dbReference>
<dbReference type="AlphaFoldDB" id="A0A2T3YR18"/>